<evidence type="ECO:0000313" key="2">
    <source>
        <dbReference type="EMBL" id="SFQ86823.1"/>
    </source>
</evidence>
<sequence>MNYWHWIYERVRRQLWWRAVAYGIAGMLTAVLALVAERIFPWEIPFNLTPDAVDSLLNIIASSMLAVTTFSLGVMTAAFSAATTNVTPRATRLLMEDDLTNNVLSTFIGAFLFSIVGIIVLKTGSYGERGRAVLFLITIVVIALVVIQLLRWINHLISLGRVGTTIDRVEAATSAALTERQEQPYLGANPWFDLSTLPVGATPVYARTIGYIQFIDIQAIAHLCEEAGCEAYLPLNPGTFVFEDTVLAWLDAPDGLASGLMGRVAGHFIIATNRSFDQDPRFGLAVMAEIGSRALSPATNDPGTAIDVIGRLTRLLAHWAEGRADVPVRYPQLHLHPLSDADLFEDAFMLMARDGARLIEVQLRLQKSLAALQRLGRSDFRQAAAVQAALALERSLQAMDCETDRQRLQALVAAED</sequence>
<dbReference type="AlphaFoldDB" id="A0A1I6C0V7"/>
<feature type="transmembrane region" description="Helical" evidence="1">
    <location>
        <begin position="133"/>
        <end position="153"/>
    </location>
</feature>
<keyword evidence="1" id="KW-1133">Transmembrane helix</keyword>
<evidence type="ECO:0000256" key="1">
    <source>
        <dbReference type="SAM" id="Phobius"/>
    </source>
</evidence>
<evidence type="ECO:0000313" key="3">
    <source>
        <dbReference type="Proteomes" id="UP000242815"/>
    </source>
</evidence>
<keyword evidence="1" id="KW-0472">Membrane</keyword>
<dbReference type="STRING" id="1002526.SAMN05216578_11032"/>
<gene>
    <name evidence="2" type="ORF">SAMN05216578_11032</name>
</gene>
<dbReference type="OrthoDB" id="2955631at2"/>
<feature type="transmembrane region" description="Helical" evidence="1">
    <location>
        <begin position="56"/>
        <end position="82"/>
    </location>
</feature>
<dbReference type="Proteomes" id="UP000242815">
    <property type="component" value="Unassembled WGS sequence"/>
</dbReference>
<protein>
    <submittedName>
        <fullName evidence="2">Uncharacterized membrane protein</fullName>
    </submittedName>
</protein>
<accession>A0A1I6C0V7</accession>
<dbReference type="InterPro" id="IPR018723">
    <property type="entry name" value="DUF2254_membrane"/>
</dbReference>
<organism evidence="2 3">
    <name type="scientific">Halopseudomonas formosensis</name>
    <dbReference type="NCBI Taxonomy" id="1002526"/>
    <lineage>
        <taxon>Bacteria</taxon>
        <taxon>Pseudomonadati</taxon>
        <taxon>Pseudomonadota</taxon>
        <taxon>Gammaproteobacteria</taxon>
        <taxon>Pseudomonadales</taxon>
        <taxon>Pseudomonadaceae</taxon>
        <taxon>Halopseudomonas</taxon>
    </lineage>
</organism>
<feature type="transmembrane region" description="Helical" evidence="1">
    <location>
        <begin position="15"/>
        <end position="35"/>
    </location>
</feature>
<keyword evidence="1" id="KW-0812">Transmembrane</keyword>
<name>A0A1I6C0V7_9GAMM</name>
<reference evidence="2 3" key="1">
    <citation type="submission" date="2016-10" db="EMBL/GenBank/DDBJ databases">
        <authorList>
            <person name="de Groot N.N."/>
        </authorList>
    </citation>
    <scope>NUCLEOTIDE SEQUENCE [LARGE SCALE GENOMIC DNA]</scope>
    <source>
        <strain evidence="2 3">JCM 18415</strain>
    </source>
</reference>
<dbReference type="EMBL" id="FOYD01000010">
    <property type="protein sequence ID" value="SFQ86823.1"/>
    <property type="molecule type" value="Genomic_DNA"/>
</dbReference>
<feature type="transmembrane region" description="Helical" evidence="1">
    <location>
        <begin position="102"/>
        <end position="121"/>
    </location>
</feature>
<dbReference type="Pfam" id="PF10011">
    <property type="entry name" value="DUF2254"/>
    <property type="match status" value="1"/>
</dbReference>
<dbReference type="RefSeq" id="WP_090540158.1">
    <property type="nucleotide sequence ID" value="NZ_FOYD01000010.1"/>
</dbReference>
<proteinExistence type="predicted"/>